<name>A0A445KGZ0_GLYSO</name>
<sequence>MKTRSCAQSTSTTPPTGISSLTRSIPLVFLSTHVVTGEIPKRFLYVGDMRHVVGESLKSFTSCYLMTMILHTLFRLKPLTKGLVVIGLEAMESEKEN</sequence>
<proteinExistence type="predicted"/>
<dbReference type="Proteomes" id="UP000289340">
    <property type="component" value="Chromosome 6"/>
</dbReference>
<gene>
    <name evidence="1" type="ORF">D0Y65_016423</name>
</gene>
<accession>A0A445KGZ0</accession>
<dbReference type="AlphaFoldDB" id="A0A445KGZ0"/>
<protein>
    <submittedName>
        <fullName evidence="1">Uncharacterized protein</fullName>
    </submittedName>
</protein>
<organism evidence="1 2">
    <name type="scientific">Glycine soja</name>
    <name type="common">Wild soybean</name>
    <dbReference type="NCBI Taxonomy" id="3848"/>
    <lineage>
        <taxon>Eukaryota</taxon>
        <taxon>Viridiplantae</taxon>
        <taxon>Streptophyta</taxon>
        <taxon>Embryophyta</taxon>
        <taxon>Tracheophyta</taxon>
        <taxon>Spermatophyta</taxon>
        <taxon>Magnoliopsida</taxon>
        <taxon>eudicotyledons</taxon>
        <taxon>Gunneridae</taxon>
        <taxon>Pentapetalae</taxon>
        <taxon>rosids</taxon>
        <taxon>fabids</taxon>
        <taxon>Fabales</taxon>
        <taxon>Fabaceae</taxon>
        <taxon>Papilionoideae</taxon>
        <taxon>50 kb inversion clade</taxon>
        <taxon>NPAAA clade</taxon>
        <taxon>indigoferoid/millettioid clade</taxon>
        <taxon>Phaseoleae</taxon>
        <taxon>Glycine</taxon>
        <taxon>Glycine subgen. Soja</taxon>
    </lineage>
</organism>
<comment type="caution">
    <text evidence="1">The sequence shown here is derived from an EMBL/GenBank/DDBJ whole genome shotgun (WGS) entry which is preliminary data.</text>
</comment>
<reference evidence="1 2" key="1">
    <citation type="submission" date="2018-09" db="EMBL/GenBank/DDBJ databases">
        <title>A high-quality reference genome of wild soybean provides a powerful tool to mine soybean genomes.</title>
        <authorList>
            <person name="Xie M."/>
            <person name="Chung C.Y.L."/>
            <person name="Li M.-W."/>
            <person name="Wong F.-L."/>
            <person name="Chan T.-F."/>
            <person name="Lam H.-M."/>
        </authorList>
    </citation>
    <scope>NUCLEOTIDE SEQUENCE [LARGE SCALE GENOMIC DNA]</scope>
    <source>
        <strain evidence="2">cv. W05</strain>
        <tissue evidence="1">Hypocotyl of etiolated seedlings</tissue>
    </source>
</reference>
<evidence type="ECO:0000313" key="1">
    <source>
        <dbReference type="EMBL" id="RZC10124.1"/>
    </source>
</evidence>
<evidence type="ECO:0000313" key="2">
    <source>
        <dbReference type="Proteomes" id="UP000289340"/>
    </source>
</evidence>
<keyword evidence="2" id="KW-1185">Reference proteome</keyword>
<dbReference type="EMBL" id="QZWG01000006">
    <property type="protein sequence ID" value="RZC10124.1"/>
    <property type="molecule type" value="Genomic_DNA"/>
</dbReference>